<reference evidence="1 2" key="1">
    <citation type="submission" date="2024-03" db="EMBL/GenBank/DDBJ databases">
        <title>Mouse gut bacterial collection (mGBC) of GemPharmatech.</title>
        <authorList>
            <person name="He Y."/>
            <person name="Dong L."/>
            <person name="Wu D."/>
            <person name="Gao X."/>
            <person name="Lin Z."/>
        </authorList>
    </citation>
    <scope>NUCLEOTIDE SEQUENCE [LARGE SCALE GENOMIC DNA]</scope>
    <source>
        <strain evidence="1 2">54-13</strain>
    </source>
</reference>
<dbReference type="InterPro" id="IPR029063">
    <property type="entry name" value="SAM-dependent_MTases_sf"/>
</dbReference>
<dbReference type="Gene3D" id="3.40.50.150">
    <property type="entry name" value="Vaccinia Virus protein VP39"/>
    <property type="match status" value="1"/>
</dbReference>
<dbReference type="SUPFAM" id="SSF53335">
    <property type="entry name" value="S-adenosyl-L-methionine-dependent methyltransferases"/>
    <property type="match status" value="1"/>
</dbReference>
<organism evidence="1 2">
    <name type="scientific">Heminiphilus faecis</name>
    <dbReference type="NCBI Taxonomy" id="2601703"/>
    <lineage>
        <taxon>Bacteria</taxon>
        <taxon>Pseudomonadati</taxon>
        <taxon>Bacteroidota</taxon>
        <taxon>Bacteroidia</taxon>
        <taxon>Bacteroidales</taxon>
        <taxon>Muribaculaceae</taxon>
        <taxon>Heminiphilus</taxon>
    </lineage>
</organism>
<dbReference type="Proteomes" id="UP001565200">
    <property type="component" value="Unassembled WGS sequence"/>
</dbReference>
<dbReference type="SUPFAM" id="SSF53474">
    <property type="entry name" value="alpha/beta-Hydrolases"/>
    <property type="match status" value="1"/>
</dbReference>
<dbReference type="RefSeq" id="WP_369863538.1">
    <property type="nucleotide sequence ID" value="NZ_JBCLPP010000026.1"/>
</dbReference>
<proteinExistence type="predicted"/>
<accession>A0ABV4CWV0</accession>
<dbReference type="InterPro" id="IPR007398">
    <property type="entry name" value="BioG"/>
</dbReference>
<keyword evidence="2" id="KW-1185">Reference proteome</keyword>
<dbReference type="Pfam" id="PF04301">
    <property type="entry name" value="BioG"/>
    <property type="match status" value="1"/>
</dbReference>
<protein>
    <submittedName>
        <fullName evidence="1">Pimeloyl-ACP methyl esterase BioG family protein</fullName>
    </submittedName>
</protein>
<dbReference type="CDD" id="cd02440">
    <property type="entry name" value="AdoMet_MTases"/>
    <property type="match status" value="1"/>
</dbReference>
<gene>
    <name evidence="1" type="ORF">AAK873_09670</name>
</gene>
<dbReference type="EMBL" id="JBCLPP010000026">
    <property type="protein sequence ID" value="MEY8245880.1"/>
    <property type="molecule type" value="Genomic_DNA"/>
</dbReference>
<evidence type="ECO:0000313" key="1">
    <source>
        <dbReference type="EMBL" id="MEY8245880.1"/>
    </source>
</evidence>
<dbReference type="Pfam" id="PF13489">
    <property type="entry name" value="Methyltransf_23"/>
    <property type="match status" value="1"/>
</dbReference>
<comment type="caution">
    <text evidence="1">The sequence shown here is derived from an EMBL/GenBank/DDBJ whole genome shotgun (WGS) entry which is preliminary data.</text>
</comment>
<name>A0ABV4CWV0_9BACT</name>
<dbReference type="InterPro" id="IPR029058">
    <property type="entry name" value="AB_hydrolase_fold"/>
</dbReference>
<evidence type="ECO:0000313" key="2">
    <source>
        <dbReference type="Proteomes" id="UP001565200"/>
    </source>
</evidence>
<sequence length="461" mass="52685">MKQEFTSFENNNSLIIIFAGWGMSADPFRQLRIEGCDIMTVWDYSVVNFDTTPLARYDDLYIFAWSFGVFMAQSVIKQYKIKPTLKIAVNGSLHPIDDLLGIPEDIFQGTLDRLDSRNLEKFYRRMCDSRETYENFRSHMPQRDIEDLRNELLSISTLYRSYASAYGHSTWDRVIIAENDRIFPPDNLRQEWDGHNRIRTIASGHMPDWQVLIEQEIIDKRLVGEKFSKSASRYDDNASVQREIAHHLHTLWLAHTTESPSSILEIGYGTGFLTALYATSWPLADLSLWDLAPQPVKGIPANTNITACDGEKLIADVPDDTFDVITSASCIQWFQSLPKFLYHAARVVKSRGLIVLSTFGPQNIAEVSEVTHLPLRYYSADELRAMIPENCDVIALEESEMKLNFPSPRHVMSHLRNTGVNALRHTAMTVTDFTRGYPVTSSGAPLTYRPIYIIIKKRSNE</sequence>